<dbReference type="EMBL" id="SAUX01000008">
    <property type="protein sequence ID" value="RWR30315.1"/>
    <property type="molecule type" value="Genomic_DNA"/>
</dbReference>
<feature type="chain" id="PRO_5033430897" description="ATP synthase subunit b" evidence="16">
    <location>
        <begin position="18"/>
        <end position="184"/>
    </location>
</feature>
<dbReference type="Proteomes" id="UP000284451">
    <property type="component" value="Unassembled WGS sequence"/>
</dbReference>
<evidence type="ECO:0000313" key="17">
    <source>
        <dbReference type="EMBL" id="RWR08881.1"/>
    </source>
</evidence>
<comment type="subunit">
    <text evidence="13">F-type ATPases have 2 components, F(1) - the catalytic core - and F(0) - the membrane proton channel. F(1) has five subunits: alpha(3), beta(3), gamma(1), delta(1), epsilon(1). F(0) has three main subunits: a(1), b(2) and c(10-14). The alpha and beta chains form an alternating ring which encloses part of the gamma chain. F(1) is attached to F(0) by a central stalk formed by the gamma and epsilon chains, while a peripheral stalk is formed by the delta and b chains.</text>
</comment>
<accession>A0A443IQN8</accession>
<evidence type="ECO:0000256" key="3">
    <source>
        <dbReference type="ARBA" id="ARBA00022547"/>
    </source>
</evidence>
<evidence type="ECO:0000256" key="2">
    <source>
        <dbReference type="ARBA" id="ARBA00022448"/>
    </source>
</evidence>
<dbReference type="CDD" id="cd06503">
    <property type="entry name" value="ATP-synt_Fo_b"/>
    <property type="match status" value="1"/>
</dbReference>
<dbReference type="GO" id="GO:0046961">
    <property type="term" value="F:proton-transporting ATPase activity, rotational mechanism"/>
    <property type="evidence" value="ECO:0007669"/>
    <property type="project" value="TreeGrafter"/>
</dbReference>
<keyword evidence="15" id="KW-0175">Coiled coil</keyword>
<reference evidence="21 22" key="1">
    <citation type="submission" date="2019-01" db="EMBL/GenBank/DDBJ databases">
        <title>Sinorhodobacter populi sp. nov. isolated from the symptomatic bark tissue of Populus euramericana canker.</title>
        <authorList>
            <person name="Xu G."/>
        </authorList>
    </citation>
    <scope>NUCLEOTIDE SEQUENCE [LARGE SCALE GENOMIC DNA]</scope>
    <source>
        <strain evidence="20 21">07D10-4-3</strain>
        <strain evidence="17 24">2D-5</strain>
        <strain evidence="19 23">D19-10-3-21</strain>
        <strain evidence="18 22">SK2B-1</strain>
    </source>
</reference>
<evidence type="ECO:0000313" key="22">
    <source>
        <dbReference type="Proteomes" id="UP000284476"/>
    </source>
</evidence>
<dbReference type="InterPro" id="IPR002146">
    <property type="entry name" value="ATP_synth_b/b'su_bac/chlpt"/>
</dbReference>
<comment type="caution">
    <text evidence="19">The sequence shown here is derived from an EMBL/GenBank/DDBJ whole genome shotgun (WGS) entry which is preliminary data.</text>
</comment>
<dbReference type="GO" id="GO:0046933">
    <property type="term" value="F:proton-transporting ATP synthase activity, rotational mechanism"/>
    <property type="evidence" value="ECO:0007669"/>
    <property type="project" value="UniProtKB-UniRule"/>
</dbReference>
<dbReference type="PANTHER" id="PTHR33445:SF1">
    <property type="entry name" value="ATP SYNTHASE SUBUNIT B"/>
    <property type="match status" value="1"/>
</dbReference>
<keyword evidence="24" id="KW-1185">Reference proteome</keyword>
<dbReference type="OrthoDB" id="8479836at2"/>
<sequence>MKRLSLLLIPVAGPAFAADGPFLSLRNTDFVVLIAFILFVALILKVKAPSRIMGLLDKRAAGIKSDLEEARALREEAQSILASYERKAREVQAQADAIVAAAKRDAQMVADQAKADLEVSITRRLKAAEDQIASAEASAIREVKDQAVSVAVAAAGEILAKQMSAADKSSAIDAAIAEVKTRLH</sequence>
<evidence type="ECO:0000256" key="6">
    <source>
        <dbReference type="ARBA" id="ARBA00022989"/>
    </source>
</evidence>
<evidence type="ECO:0000256" key="14">
    <source>
        <dbReference type="RuleBase" id="RU003848"/>
    </source>
</evidence>
<evidence type="ECO:0000256" key="10">
    <source>
        <dbReference type="ARBA" id="ARBA00025198"/>
    </source>
</evidence>
<dbReference type="EMBL" id="SAUY01000009">
    <property type="protein sequence ID" value="RWR32288.1"/>
    <property type="molecule type" value="Genomic_DNA"/>
</dbReference>
<comment type="similarity">
    <text evidence="1 13 14">Belongs to the ATPase B chain family.</text>
</comment>
<keyword evidence="4 13" id="KW-0812">Transmembrane</keyword>
<evidence type="ECO:0000256" key="12">
    <source>
        <dbReference type="ARBA" id="ARBA00037847"/>
    </source>
</evidence>
<feature type="coiled-coil region" evidence="15">
    <location>
        <begin position="67"/>
        <end position="101"/>
    </location>
</feature>
<comment type="function">
    <text evidence="10 13">F(1)F(0) ATP synthase produces ATP from ADP in the presence of a proton or sodium gradient. F-type ATPases consist of two structural domains, F(1) containing the extramembraneous catalytic core and F(0) containing the membrane proton channel, linked together by a central stalk and a peripheral stalk. During catalysis, ATP synthesis in the catalytic domain of F(1) is coupled via a rotary mechanism of the central stalk subunits to proton translocation.</text>
</comment>
<dbReference type="AlphaFoldDB" id="A0A443KC55"/>
<keyword evidence="16" id="KW-0732">Signal</keyword>
<evidence type="ECO:0000256" key="1">
    <source>
        <dbReference type="ARBA" id="ARBA00005513"/>
    </source>
</evidence>
<proteinExistence type="inferred from homology"/>
<evidence type="ECO:0000313" key="18">
    <source>
        <dbReference type="EMBL" id="RWR23670.1"/>
    </source>
</evidence>
<dbReference type="InterPro" id="IPR050059">
    <property type="entry name" value="ATP_synthase_B_chain"/>
</dbReference>
<evidence type="ECO:0000313" key="19">
    <source>
        <dbReference type="EMBL" id="RWR30315.1"/>
    </source>
</evidence>
<dbReference type="HAMAP" id="MF_01398">
    <property type="entry name" value="ATP_synth_b_bprime"/>
    <property type="match status" value="1"/>
</dbReference>
<evidence type="ECO:0000313" key="20">
    <source>
        <dbReference type="EMBL" id="RWR32288.1"/>
    </source>
</evidence>
<evidence type="ECO:0000256" key="4">
    <source>
        <dbReference type="ARBA" id="ARBA00022692"/>
    </source>
</evidence>
<dbReference type="Pfam" id="PF00430">
    <property type="entry name" value="ATP-synt_B"/>
    <property type="match status" value="1"/>
</dbReference>
<evidence type="ECO:0000256" key="8">
    <source>
        <dbReference type="ARBA" id="ARBA00023136"/>
    </source>
</evidence>
<evidence type="ECO:0000256" key="15">
    <source>
        <dbReference type="SAM" id="Coils"/>
    </source>
</evidence>
<evidence type="ECO:0000313" key="23">
    <source>
        <dbReference type="Proteomes" id="UP000285295"/>
    </source>
</evidence>
<feature type="signal peptide" evidence="16">
    <location>
        <begin position="1"/>
        <end position="17"/>
    </location>
</feature>
<accession>A0A443JT32</accession>
<keyword evidence="6 13" id="KW-1133">Transmembrane helix</keyword>
<keyword evidence="8 13" id="KW-0472">Membrane</keyword>
<dbReference type="Proteomes" id="UP000284476">
    <property type="component" value="Unassembled WGS sequence"/>
</dbReference>
<accession>A0A443KC55</accession>
<dbReference type="GO" id="GO:0045259">
    <property type="term" value="C:proton-transporting ATP synthase complex"/>
    <property type="evidence" value="ECO:0007669"/>
    <property type="project" value="UniProtKB-KW"/>
</dbReference>
<evidence type="ECO:0000256" key="11">
    <source>
        <dbReference type="ARBA" id="ARBA00025614"/>
    </source>
</evidence>
<dbReference type="Proteomes" id="UP000285710">
    <property type="component" value="Unassembled WGS sequence"/>
</dbReference>
<dbReference type="GO" id="GO:0005886">
    <property type="term" value="C:plasma membrane"/>
    <property type="evidence" value="ECO:0007669"/>
    <property type="project" value="UniProtKB-SubCell"/>
</dbReference>
<keyword evidence="7 13" id="KW-0406">Ion transport</keyword>
<evidence type="ECO:0000256" key="16">
    <source>
        <dbReference type="SAM" id="SignalP"/>
    </source>
</evidence>
<name>A0A443KC55_9RHOB</name>
<keyword evidence="13" id="KW-1003">Cell membrane</keyword>
<dbReference type="EMBL" id="SAUW01000016">
    <property type="protein sequence ID" value="RWR08881.1"/>
    <property type="molecule type" value="Genomic_DNA"/>
</dbReference>
<accession>A0A443KHS8</accession>
<evidence type="ECO:0000256" key="9">
    <source>
        <dbReference type="ARBA" id="ARBA00023310"/>
    </source>
</evidence>
<keyword evidence="9 13" id="KW-0066">ATP synthesis</keyword>
<feature type="transmembrane region" description="Helical" evidence="13">
    <location>
        <begin position="27"/>
        <end position="44"/>
    </location>
</feature>
<reference evidence="21 22" key="2">
    <citation type="submission" date="2019-01" db="EMBL/GenBank/DDBJ databases">
        <authorList>
            <person name="Li Y."/>
        </authorList>
    </citation>
    <scope>NUCLEOTIDE SEQUENCE [LARGE SCALE GENOMIC DNA]</scope>
    <source>
        <strain evidence="20 21">07D10-4-3</strain>
        <strain evidence="17 24">2D-5</strain>
        <strain evidence="19 23">D19-10-3-21</strain>
        <strain evidence="18 22">SK2B-1</strain>
    </source>
</reference>
<dbReference type="NCBIfam" id="NF009989">
    <property type="entry name" value="PRK13455.1"/>
    <property type="match status" value="1"/>
</dbReference>
<keyword evidence="5 13" id="KW-0375">Hydrogen ion transport</keyword>
<comment type="subcellular location">
    <subcellularLocation>
        <location evidence="13">Cell membrane</location>
        <topology evidence="13">Single-pass membrane protein</topology>
    </subcellularLocation>
    <subcellularLocation>
        <location evidence="12">Endomembrane system</location>
        <topology evidence="12">Single-pass membrane protein</topology>
    </subcellularLocation>
</comment>
<organism evidence="19 23">
    <name type="scientific">Paenirhodobacter populi</name>
    <dbReference type="NCBI Taxonomy" id="2306993"/>
    <lineage>
        <taxon>Bacteria</taxon>
        <taxon>Pseudomonadati</taxon>
        <taxon>Pseudomonadota</taxon>
        <taxon>Alphaproteobacteria</taxon>
        <taxon>Rhodobacterales</taxon>
        <taxon>Rhodobacter group</taxon>
        <taxon>Paenirhodobacter</taxon>
    </lineage>
</organism>
<keyword evidence="3 13" id="KW-0138">CF(0)</keyword>
<keyword evidence="2 13" id="KW-0813">Transport</keyword>
<evidence type="ECO:0000313" key="24">
    <source>
        <dbReference type="Proteomes" id="UP000285710"/>
    </source>
</evidence>
<dbReference type="GO" id="GO:0012505">
    <property type="term" value="C:endomembrane system"/>
    <property type="evidence" value="ECO:0007669"/>
    <property type="project" value="UniProtKB-SubCell"/>
</dbReference>
<protein>
    <recommendedName>
        <fullName evidence="13">ATP synthase subunit b</fullName>
    </recommendedName>
    <alternativeName>
        <fullName evidence="13">ATP synthase F(0) sector subunit b</fullName>
    </alternativeName>
    <alternativeName>
        <fullName evidence="13">ATPase subunit I</fullName>
    </alternativeName>
    <alternativeName>
        <fullName evidence="13">F-type ATPase subunit b</fullName>
        <shortName evidence="13">F-ATPase subunit b</shortName>
    </alternativeName>
</protein>
<gene>
    <name evidence="13" type="primary">atpF</name>
    <name evidence="20" type="ORF">D2T29_08830</name>
    <name evidence="18" type="ORF">D2T30_04290</name>
    <name evidence="19" type="ORF">D2T31_07795</name>
    <name evidence="17" type="ORF">D2T33_15085</name>
</gene>
<evidence type="ECO:0000256" key="7">
    <source>
        <dbReference type="ARBA" id="ARBA00023065"/>
    </source>
</evidence>
<evidence type="ECO:0000256" key="13">
    <source>
        <dbReference type="HAMAP-Rule" id="MF_01398"/>
    </source>
</evidence>
<dbReference type="EMBL" id="SAUZ01000003">
    <property type="protein sequence ID" value="RWR23670.1"/>
    <property type="molecule type" value="Genomic_DNA"/>
</dbReference>
<evidence type="ECO:0000313" key="21">
    <source>
        <dbReference type="Proteomes" id="UP000284451"/>
    </source>
</evidence>
<evidence type="ECO:0000256" key="5">
    <source>
        <dbReference type="ARBA" id="ARBA00022781"/>
    </source>
</evidence>
<dbReference type="PANTHER" id="PTHR33445">
    <property type="entry name" value="ATP SYNTHASE SUBUNIT B', CHLOROPLASTIC"/>
    <property type="match status" value="1"/>
</dbReference>
<comment type="function">
    <text evidence="11">Component of the F(0) channel, it forms part of the peripheral stalk, linking F(1) to F(0). The b'-subunit is a diverged and duplicated form of b found in plants and photosynthetic bacteria.</text>
</comment>
<dbReference type="Proteomes" id="UP000285295">
    <property type="component" value="Unassembled WGS sequence"/>
</dbReference>
<dbReference type="RefSeq" id="WP_128183813.1">
    <property type="nucleotide sequence ID" value="NZ_JBHRSO010000023.1"/>
</dbReference>